<evidence type="ECO:0000313" key="6">
    <source>
        <dbReference type="EMBL" id="NDL70115.1"/>
    </source>
</evidence>
<accession>A0A7C9P7Y6</accession>
<evidence type="ECO:0000256" key="2">
    <source>
        <dbReference type="ARBA" id="ARBA00023136"/>
    </source>
</evidence>
<keyword evidence="2" id="KW-0472">Membrane</keyword>
<evidence type="ECO:0000256" key="3">
    <source>
        <dbReference type="ARBA" id="ARBA00023139"/>
    </source>
</evidence>
<name>A0A7C9P7Y6_9GAMM</name>
<dbReference type="InterPro" id="IPR018660">
    <property type="entry name" value="MliC"/>
</dbReference>
<dbReference type="RefSeq" id="WP_162218018.1">
    <property type="nucleotide sequence ID" value="NZ_JAAEHK010000006.1"/>
</dbReference>
<evidence type="ECO:0000313" key="7">
    <source>
        <dbReference type="Proteomes" id="UP000480312"/>
    </source>
</evidence>
<evidence type="ECO:0000256" key="1">
    <source>
        <dbReference type="ARBA" id="ARBA00022729"/>
    </source>
</evidence>
<dbReference type="EMBL" id="JAAEHK010000006">
    <property type="protein sequence ID" value="NDL70115.1"/>
    <property type="molecule type" value="Genomic_DNA"/>
</dbReference>
<evidence type="ECO:0000259" key="5">
    <source>
        <dbReference type="Pfam" id="PF09864"/>
    </source>
</evidence>
<dbReference type="Gene3D" id="2.40.128.200">
    <property type="match status" value="1"/>
</dbReference>
<dbReference type="OrthoDB" id="5348860at2"/>
<dbReference type="Pfam" id="PF09864">
    <property type="entry name" value="MliC"/>
    <property type="match status" value="1"/>
</dbReference>
<gene>
    <name evidence="6" type="ORF">GPL32_06275</name>
</gene>
<dbReference type="InterPro" id="IPR039366">
    <property type="entry name" value="Pilotin"/>
</dbReference>
<keyword evidence="4" id="KW-0449">Lipoprotein</keyword>
<dbReference type="PROSITE" id="PS51257">
    <property type="entry name" value="PROKAR_LIPOPROTEIN"/>
    <property type="match status" value="1"/>
</dbReference>
<dbReference type="SUPFAM" id="SSF141488">
    <property type="entry name" value="YdhA-like"/>
    <property type="match status" value="1"/>
</dbReference>
<dbReference type="InterPro" id="IPR036328">
    <property type="entry name" value="MliC_sf"/>
</dbReference>
<sequence>MKQFFWVAAVVFLAACGGESEPESEPATEVEITGEAHYMERIMMPPDSVLEIALIDEVSGDRLVVERMEDVGAPPYPFDLRIDQDLMSSDNQYLLQLTLYLPDATPRFSAEVPVSSNQTNVSEVRLIGVDSSAQGMGSETLAVEWHSFQCGDVAVDANFEMDDQVTLSLPWGKAELPLVPAASGARYGDGEIEFWTRGTDQAHLTIADDDSVECSLRDSMSPWTQAMLDGVDFRAVGNEPGWHVEVMEEEGTMLLTLDHGANRHVFEDVEVWADQAGYHAESSDHEVTVTLAPEPCQDSMVGWTFPFTVSLDINGQALQACGRFLH</sequence>
<reference evidence="6 7" key="1">
    <citation type="submission" date="2020-01" db="EMBL/GenBank/DDBJ databases">
        <title>Whole genome sequencing of Halomonas alkaliphila strain LS44.</title>
        <authorList>
            <person name="Kumar S."/>
            <person name="Paul D."/>
            <person name="Shouche Y."/>
            <person name="Suryavanshi M.V."/>
        </authorList>
    </citation>
    <scope>NUCLEOTIDE SEQUENCE [LARGE SCALE GENOMIC DNA]</scope>
    <source>
        <strain evidence="6 7">LS44</strain>
    </source>
</reference>
<organism evidence="6 7">
    <name type="scientific">Vreelandella alkaliphila</name>
    <dbReference type="NCBI Taxonomy" id="272774"/>
    <lineage>
        <taxon>Bacteria</taxon>
        <taxon>Pseudomonadati</taxon>
        <taxon>Pseudomonadota</taxon>
        <taxon>Gammaproteobacteria</taxon>
        <taxon>Oceanospirillales</taxon>
        <taxon>Halomonadaceae</taxon>
        <taxon>Vreelandella</taxon>
    </lineage>
</organism>
<protein>
    <recommendedName>
        <fullName evidence="5">C-type lysozyme inhibitor domain-containing protein</fullName>
    </recommendedName>
</protein>
<dbReference type="Proteomes" id="UP000480312">
    <property type="component" value="Unassembled WGS sequence"/>
</dbReference>
<keyword evidence="3" id="KW-0564">Palmitate</keyword>
<proteinExistence type="predicted"/>
<dbReference type="Pfam" id="PF09619">
    <property type="entry name" value="YscW"/>
    <property type="match status" value="1"/>
</dbReference>
<keyword evidence="1" id="KW-0732">Signal</keyword>
<feature type="domain" description="C-type lysozyme inhibitor" evidence="5">
    <location>
        <begin position="148"/>
        <end position="211"/>
    </location>
</feature>
<comment type="caution">
    <text evidence="6">The sequence shown here is derived from an EMBL/GenBank/DDBJ whole genome shotgun (WGS) entry which is preliminary data.</text>
</comment>
<evidence type="ECO:0000256" key="4">
    <source>
        <dbReference type="ARBA" id="ARBA00023288"/>
    </source>
</evidence>
<dbReference type="AlphaFoldDB" id="A0A7C9P7Y6"/>